<reference evidence="2 3" key="1">
    <citation type="submission" date="2020-05" db="EMBL/GenBank/DDBJ databases">
        <title>Identification and distribution of gene clusters putatively required for synthesis of sphingolipid metabolism inhibitors in phylogenetically diverse species of the filamentous fungus Fusarium.</title>
        <authorList>
            <person name="Kim H.-S."/>
            <person name="Busman M."/>
            <person name="Brown D.W."/>
            <person name="Divon H."/>
            <person name="Uhlig S."/>
            <person name="Proctor R.H."/>
        </authorList>
    </citation>
    <scope>NUCLEOTIDE SEQUENCE [LARGE SCALE GENOMIC DNA]</scope>
    <source>
        <strain evidence="2 3">NRRL 53147</strain>
    </source>
</reference>
<proteinExistence type="predicted"/>
<protein>
    <submittedName>
        <fullName evidence="2">Uncharacterized protein</fullName>
    </submittedName>
</protein>
<comment type="caution">
    <text evidence="2">The sequence shown here is derived from an EMBL/GenBank/DDBJ whole genome shotgun (WGS) entry which is preliminary data.</text>
</comment>
<feature type="region of interest" description="Disordered" evidence="1">
    <location>
        <begin position="417"/>
        <end position="451"/>
    </location>
</feature>
<dbReference type="AlphaFoldDB" id="A0A8H5JHX8"/>
<dbReference type="Proteomes" id="UP000522262">
    <property type="component" value="Unassembled WGS sequence"/>
</dbReference>
<keyword evidence="3" id="KW-1185">Reference proteome</keyword>
<name>A0A8H5JHX8_9HYPO</name>
<dbReference type="EMBL" id="JAAOAM010000032">
    <property type="protein sequence ID" value="KAF5555734.1"/>
    <property type="molecule type" value="Genomic_DNA"/>
</dbReference>
<evidence type="ECO:0000313" key="2">
    <source>
        <dbReference type="EMBL" id="KAF5555734.1"/>
    </source>
</evidence>
<sequence length="451" mass="49763">MAAAAFQAAGTVAKIAISLIEKHEVDSVAQARQTQIMGALNSIQETLQSTQIQQEYLADIGMLHSSLTILEGWQTYYPSAVQSNDTSQINSYLRAFNNKGEGGAENIVQNFFDVLMGRGQAPPGQLTATPLVQAWHDQSYGKMYTPDANGQYTFTLKNYLDDFDTALGWALSWAGFALISLRQADPISIDLADKNTTPEEMKPEIKQFADQFTANATDVFNMAYDRFPPFVKKFKLTYQDEGSNLTNWFRIWRKNSHVKTYNPIAGGPNFRTGYELGYPIYEVYPAACDDAEGIYPEVEFRFDETDHPLKGLATIYSRAGGLPLLVYQTDGRSGLTTATNPASYSPGCTVRQVSQITFNVLPVSTQYSHTDAPAFVLLLSQGIDTQGWKWDIGSASPLAYWILRDDGAMQSTWVRTVGSPELPPGQQSTAATGPNPVDDGQNMSHWDTGLD</sequence>
<accession>A0A8H5JHX8</accession>
<evidence type="ECO:0000256" key="1">
    <source>
        <dbReference type="SAM" id="MobiDB-lite"/>
    </source>
</evidence>
<gene>
    <name evidence="2" type="ORF">FMEXI_1421</name>
</gene>
<organism evidence="2 3">
    <name type="scientific">Fusarium mexicanum</name>
    <dbReference type="NCBI Taxonomy" id="751941"/>
    <lineage>
        <taxon>Eukaryota</taxon>
        <taxon>Fungi</taxon>
        <taxon>Dikarya</taxon>
        <taxon>Ascomycota</taxon>
        <taxon>Pezizomycotina</taxon>
        <taxon>Sordariomycetes</taxon>
        <taxon>Hypocreomycetidae</taxon>
        <taxon>Hypocreales</taxon>
        <taxon>Nectriaceae</taxon>
        <taxon>Fusarium</taxon>
        <taxon>Fusarium fujikuroi species complex</taxon>
    </lineage>
</organism>
<evidence type="ECO:0000313" key="3">
    <source>
        <dbReference type="Proteomes" id="UP000522262"/>
    </source>
</evidence>